<gene>
    <name evidence="2" type="ORF">OVA965_LOCUS843</name>
    <name evidence="3" type="ORF">TMI583_LOCUS844</name>
</gene>
<evidence type="ECO:0000313" key="3">
    <source>
        <dbReference type="EMBL" id="CAF3507119.1"/>
    </source>
</evidence>
<protein>
    <submittedName>
        <fullName evidence="3">Uncharacterized protein</fullName>
    </submittedName>
</protein>
<evidence type="ECO:0000313" key="4">
    <source>
        <dbReference type="Proteomes" id="UP000682733"/>
    </source>
</evidence>
<sequence>MLTSIGVIEDRQQQMAWYRASQNLQDLIASIEECTLDLHLKITSHHINDDTCAKQEFIDYGLLLLDYLQPLLKSKQENVPDDDLYSQASTLRSKVLSNDEQQSRTFGVDLKKWLSKTHQYLQSTRIILPLDDTDDSRSLLDITVKECYKQILEFVEQTSFIDAQYRLGELQRLNNTINQLSSLSKKLQIVCKQSRSSTIIDWSINIQKHLNTLLITETYMKWVSFPCQPMAKNDLHILLQTQEFIRQHNQTNMDDDDNELNSALKLINVHLQKVQSIPIVSSADQRLDVILKLCQYLSIMKEDKYILLAASKLELNVACKLTMNLMIKPDFIEKMDEQQTLLNSTKLLASLNSSYFVHTILKAIYEEVASCKVQLDQIENQYRNQEGMLIENIDSIDDKIKIIQTKMHCRLESQLSIMADIEAELAAAHDEETRLNDVKTRHFNALKNIKQLNENITTLFLPLREILKKFEENGWLQAIRDHGRKRQEYIVNELCDTISNLYLNEYDLNQTYSSSNILDDEHKQLKSDILRQHVFHKINFDDINTPHGRSSLVLMQVIYPELFQQNILLFLFKDDTLSLTVNKCLDTGNAIDIIFNVQLTSFLLVDKRSYNRYATNESGVASLSQKLLFRHFVIDHGISSTKIDNSFLQLIDRFESQVRQRSMDTEIDMERKLIQTEIDDDMMYFVLPCVIQQIFYNHNNLSDDYDPTIESKHLQQLDRDIQNWIYDQRQSGTIRNEQQIYQNSVENDIRRDIEFFLSIIDQAKSTVHQALPSTHNNNNNVRQLIKLVNKTRDDLGRQIITKLEKKLDDTLQMCIPNEPIAKARTLAIVEAKQFRYPVLNQLKSLLSDSQTKFHAFISTFIDRLHMIQARLLQIVLRHQDNTNEIDLYMKSHQISTFLITIMKFVMDNIDTFGLKISVQTFYDNMKMFNDDILKYGAYSQFKIIEQLTTDEIKDLTLFTKAELDNVIQHVRTTEVAPSMPSSIHHQPVATIVKKDAEQTMLDRQTEELSKVEKELEQLRQLAKQNGLSRIQYAIVMLLMELNEIKRNKTILNEVNLLHWRKSPKQLQRRIANESVEHKKAGVFNVKRVKHEKSIDVTPDMLEKTIRYTNESSYRFSAEERSQLFTLVKSLTDEKCSEKDSALQFLIDYFHRQTYESMWTNVEKLIYDLCLPTDNNNNTSAQSIIDNLKSLMAMFIFLDSTSLVEICIELLQFCQEYAQDQTERFHLPAPRLKQLQTKTLDNVIDQRSTQLQRLNPCDKSYLLLITSDEQDIQTYELIHIYPRLVRLYERHKTLTRILHDQSNYNQSTGIQLSFLRLSDSIALLFPELSLLFMESLQFDNFNFMHIQRLEKYLTTAEFQTSINELYEKRFILKSDDTGKVLTMLSYDSSTGTQMLIESIQTLVRRMVATASSEDIHNHWFHQLTKSNEYHSFFALEIQSLLSKLFNEMQDNLSQFVKQLETSNATHYLKFADSVVNKVGENLQGCKARKVAIEKELNSPTLNYDKRKELEIDMRNVSEECIAFERDYQVKLNAVAVEQIRRLLEDNRQLQVKGNYLPSQLIEKIENRQTNEITQQQQLTTSSEFYEYLFRSKSILLKEDKTKFNQLRIRMNEFVGKVTNELIQSYEQYHQALSWLTSDDNLHQIFKRFLLAYKLIHAQLLNSVRNWLDDMCNQRNSNVNEIKKMIDQTCACVTETLQIVQLITSTTQISSIAMTIETVHQTVEDLSRVAFQVEKFANITRVSYSCKVLSMLLYHCSSLYARIVVFLVQLFKTQQSNPLVLVQLKTIPIKVEKLPFELDDNMKKLLTLSGFRERLDQPGTSLPVDEYSLKETHKRLCHDFSLLEYSLQLRYTHTFADICYNPAALIDDLERKMKVLLEVGDWNEGGRGTESILKINPLVQVSYNLNVLVKIMYTEFLEYILKDQLDLLFDQGLHFIKNLHNERKKLVDSQQQQKQIGTLQDHYSTTIKTRSQLDHIHLLETLSKENLIRHFRYDNNINEELDWYNQLAQFLIQGWSQAPRILRSFASPTTSHLNSTTKRLRYSFAFNLLNEEGQKILLFLQQTIGQLKGKYHQRELLNDEPVVVYLIRLTKLLRYELMRMSTMNLKQLKLDLNSADRLTLRPSLTQVKSTTDEWTKEIDLLLAHRQKIKEWWVQRMADEYFGRVRTIEEQNRRLENEYKLKCRQVEERIQKTKTLSINILNKIKLIGMLLHEAKFQTNEFDIAYAETLTNDAVQIVQRLVKIQQTIPQSCKFDSDKEGKDLRNMICLDSVRIEVKKVEYRDDKPKDKQRRRNMWDNKI</sequence>
<proteinExistence type="predicted"/>
<name>A0A8S2GER3_9BILA</name>
<feature type="coiled-coil region" evidence="1">
    <location>
        <begin position="1505"/>
        <end position="1551"/>
    </location>
</feature>
<feature type="coiled-coil region" evidence="1">
    <location>
        <begin position="2155"/>
        <end position="2182"/>
    </location>
</feature>
<dbReference type="Proteomes" id="UP000682733">
    <property type="component" value="Unassembled WGS sequence"/>
</dbReference>
<accession>A0A8S2GER3</accession>
<dbReference type="EMBL" id="CAJNOK010000133">
    <property type="protein sequence ID" value="CAF0731575.1"/>
    <property type="molecule type" value="Genomic_DNA"/>
</dbReference>
<reference evidence="3" key="1">
    <citation type="submission" date="2021-02" db="EMBL/GenBank/DDBJ databases">
        <authorList>
            <person name="Nowell W R."/>
        </authorList>
    </citation>
    <scope>NUCLEOTIDE SEQUENCE</scope>
</reference>
<keyword evidence="1" id="KW-0175">Coiled coil</keyword>
<evidence type="ECO:0000313" key="2">
    <source>
        <dbReference type="EMBL" id="CAF0731575.1"/>
    </source>
</evidence>
<feature type="coiled-coil region" evidence="1">
    <location>
        <begin position="994"/>
        <end position="1021"/>
    </location>
</feature>
<evidence type="ECO:0000256" key="1">
    <source>
        <dbReference type="SAM" id="Coils"/>
    </source>
</evidence>
<dbReference type="Proteomes" id="UP000677228">
    <property type="component" value="Unassembled WGS sequence"/>
</dbReference>
<dbReference type="EMBL" id="CAJOBA010000133">
    <property type="protein sequence ID" value="CAF3507119.1"/>
    <property type="molecule type" value="Genomic_DNA"/>
</dbReference>
<comment type="caution">
    <text evidence="3">The sequence shown here is derived from an EMBL/GenBank/DDBJ whole genome shotgun (WGS) entry which is preliminary data.</text>
</comment>
<organism evidence="3 4">
    <name type="scientific">Didymodactylos carnosus</name>
    <dbReference type="NCBI Taxonomy" id="1234261"/>
    <lineage>
        <taxon>Eukaryota</taxon>
        <taxon>Metazoa</taxon>
        <taxon>Spiralia</taxon>
        <taxon>Gnathifera</taxon>
        <taxon>Rotifera</taxon>
        <taxon>Eurotatoria</taxon>
        <taxon>Bdelloidea</taxon>
        <taxon>Philodinida</taxon>
        <taxon>Philodinidae</taxon>
        <taxon>Didymodactylos</taxon>
    </lineage>
</organism>